<organism evidence="6 7">
    <name type="scientific">Pseudocohnilembus persalinus</name>
    <name type="common">Ciliate</name>
    <dbReference type="NCBI Taxonomy" id="266149"/>
    <lineage>
        <taxon>Eukaryota</taxon>
        <taxon>Sar</taxon>
        <taxon>Alveolata</taxon>
        <taxon>Ciliophora</taxon>
        <taxon>Intramacronucleata</taxon>
        <taxon>Oligohymenophorea</taxon>
        <taxon>Scuticociliatia</taxon>
        <taxon>Philasterida</taxon>
        <taxon>Pseudocohnilembidae</taxon>
        <taxon>Pseudocohnilembus</taxon>
    </lineage>
</organism>
<feature type="domain" description="HotDog ACOT-type" evidence="5">
    <location>
        <begin position="1"/>
        <end position="110"/>
    </location>
</feature>
<protein>
    <recommendedName>
        <fullName evidence="5">HotDog ACOT-type domain-containing protein</fullName>
    </recommendedName>
</protein>
<name>A0A0V0Q7U1_PSEPJ</name>
<evidence type="ECO:0000256" key="2">
    <source>
        <dbReference type="ARBA" id="ARBA00022737"/>
    </source>
</evidence>
<accession>A0A0V0Q7U1</accession>
<dbReference type="PANTHER" id="PTHR12655:SF0">
    <property type="entry name" value="ACYL-COENZYME A THIOESTERASE 9, MITOCHONDRIAL"/>
    <property type="match status" value="1"/>
</dbReference>
<evidence type="ECO:0000259" key="5">
    <source>
        <dbReference type="PROSITE" id="PS51770"/>
    </source>
</evidence>
<dbReference type="InParanoid" id="A0A0V0Q7U1"/>
<keyword evidence="7" id="KW-1185">Reference proteome</keyword>
<keyword evidence="2" id="KW-0677">Repeat</keyword>
<evidence type="ECO:0000256" key="1">
    <source>
        <dbReference type="ARBA" id="ARBA00010458"/>
    </source>
</evidence>
<proteinExistence type="inferred from homology"/>
<dbReference type="InterPro" id="IPR029069">
    <property type="entry name" value="HotDog_dom_sf"/>
</dbReference>
<evidence type="ECO:0000313" key="6">
    <source>
        <dbReference type="EMBL" id="KRW98312.1"/>
    </source>
</evidence>
<sequence length="150" mass="17285">MPMHIQDRNIHYKIFGGYILREAFEIGFLAAYDIGGGYMPHIQFVDDVQFISPVEIGAVMKFKATVTCVLKGYAYIIVECIRIIFDHDNNKKIHQKTNDLKLIFHVGDKAKDVIPVAYQEVLQFIKGKDQLIKRIFAPMELQNQQAKINQ</sequence>
<evidence type="ECO:0000256" key="4">
    <source>
        <dbReference type="ARBA" id="ARBA00022946"/>
    </source>
</evidence>
<dbReference type="OrthoDB" id="331699at2759"/>
<dbReference type="SUPFAM" id="SSF54637">
    <property type="entry name" value="Thioesterase/thiol ester dehydrase-isomerase"/>
    <property type="match status" value="1"/>
</dbReference>
<keyword evidence="3" id="KW-0378">Hydrolase</keyword>
<dbReference type="InterPro" id="IPR033120">
    <property type="entry name" value="HOTDOG_ACOT"/>
</dbReference>
<dbReference type="Gene3D" id="3.10.129.10">
    <property type="entry name" value="Hotdog Thioesterase"/>
    <property type="match status" value="1"/>
</dbReference>
<comment type="similarity">
    <text evidence="1">Belongs to the acyl coenzyme A hydrolase family.</text>
</comment>
<dbReference type="GO" id="GO:0006637">
    <property type="term" value="P:acyl-CoA metabolic process"/>
    <property type="evidence" value="ECO:0007669"/>
    <property type="project" value="TreeGrafter"/>
</dbReference>
<dbReference type="GO" id="GO:0047617">
    <property type="term" value="F:fatty acyl-CoA hydrolase activity"/>
    <property type="evidence" value="ECO:0007669"/>
    <property type="project" value="TreeGrafter"/>
</dbReference>
<dbReference type="Proteomes" id="UP000054937">
    <property type="component" value="Unassembled WGS sequence"/>
</dbReference>
<evidence type="ECO:0000256" key="3">
    <source>
        <dbReference type="ARBA" id="ARBA00022801"/>
    </source>
</evidence>
<dbReference type="AlphaFoldDB" id="A0A0V0Q7U1"/>
<gene>
    <name evidence="6" type="ORF">PPERSA_02089</name>
</gene>
<dbReference type="PROSITE" id="PS51770">
    <property type="entry name" value="HOTDOG_ACOT"/>
    <property type="match status" value="1"/>
</dbReference>
<dbReference type="PANTHER" id="PTHR12655">
    <property type="entry name" value="ACYL-COA THIOESTERASE"/>
    <property type="match status" value="1"/>
</dbReference>
<reference evidence="6 7" key="1">
    <citation type="journal article" date="2015" name="Sci. Rep.">
        <title>Genome of the facultative scuticociliatosis pathogen Pseudocohnilembus persalinus provides insight into its virulence through horizontal gene transfer.</title>
        <authorList>
            <person name="Xiong J."/>
            <person name="Wang G."/>
            <person name="Cheng J."/>
            <person name="Tian M."/>
            <person name="Pan X."/>
            <person name="Warren A."/>
            <person name="Jiang C."/>
            <person name="Yuan D."/>
            <person name="Miao W."/>
        </authorList>
    </citation>
    <scope>NUCLEOTIDE SEQUENCE [LARGE SCALE GENOMIC DNA]</scope>
    <source>
        <strain evidence="6">36N120E</strain>
    </source>
</reference>
<keyword evidence="4" id="KW-0809">Transit peptide</keyword>
<evidence type="ECO:0000313" key="7">
    <source>
        <dbReference type="Proteomes" id="UP000054937"/>
    </source>
</evidence>
<dbReference type="EMBL" id="LDAU01000254">
    <property type="protein sequence ID" value="KRW98312.1"/>
    <property type="molecule type" value="Genomic_DNA"/>
</dbReference>
<comment type="caution">
    <text evidence="6">The sequence shown here is derived from an EMBL/GenBank/DDBJ whole genome shotgun (WGS) entry which is preliminary data.</text>
</comment>